<evidence type="ECO:0000313" key="2">
    <source>
        <dbReference type="EMBL" id="MBC5784075.1"/>
    </source>
</evidence>
<dbReference type="InterPro" id="IPR003718">
    <property type="entry name" value="OsmC/Ohr_fam"/>
</dbReference>
<evidence type="ECO:0000256" key="1">
    <source>
        <dbReference type="SAM" id="MobiDB-lite"/>
    </source>
</evidence>
<sequence length="133" mass="14040">MQIAATVRSSLAGHAAAVRTGETTQSVPIARKSTGPGSGVNGGEFLMLALATCYCNDLFREAQRLGIAIDEVEVEAQAEFPGIGLAATEITYRARVRSSAGEEKIRQLLKETDAVAEVHNTVRAGVGVRLVNE</sequence>
<reference evidence="2" key="1">
    <citation type="submission" date="2020-08" db="EMBL/GenBank/DDBJ databases">
        <title>Ramlibacter sp. USB13 16S ribosomal RNA gene genome sequencing and assembly.</title>
        <authorList>
            <person name="Kang M."/>
        </authorList>
    </citation>
    <scope>NUCLEOTIDE SEQUENCE</scope>
    <source>
        <strain evidence="2">USB13</strain>
    </source>
</reference>
<name>A0A923SBP2_9BURK</name>
<dbReference type="Gene3D" id="3.30.300.20">
    <property type="match status" value="1"/>
</dbReference>
<evidence type="ECO:0000313" key="3">
    <source>
        <dbReference type="Proteomes" id="UP000608513"/>
    </source>
</evidence>
<dbReference type="AlphaFoldDB" id="A0A923SBP2"/>
<proteinExistence type="predicted"/>
<dbReference type="InterPro" id="IPR036102">
    <property type="entry name" value="OsmC/Ohrsf"/>
</dbReference>
<accession>A0A923SBP2</accession>
<dbReference type="SUPFAM" id="SSF82784">
    <property type="entry name" value="OsmC-like"/>
    <property type="match status" value="1"/>
</dbReference>
<comment type="caution">
    <text evidence="2">The sequence shown here is derived from an EMBL/GenBank/DDBJ whole genome shotgun (WGS) entry which is preliminary data.</text>
</comment>
<dbReference type="Pfam" id="PF02566">
    <property type="entry name" value="OsmC"/>
    <property type="match status" value="1"/>
</dbReference>
<organism evidence="2 3">
    <name type="scientific">Ramlibacter cellulosilyticus</name>
    <dbReference type="NCBI Taxonomy" id="2764187"/>
    <lineage>
        <taxon>Bacteria</taxon>
        <taxon>Pseudomonadati</taxon>
        <taxon>Pseudomonadota</taxon>
        <taxon>Betaproteobacteria</taxon>
        <taxon>Burkholderiales</taxon>
        <taxon>Comamonadaceae</taxon>
        <taxon>Ramlibacter</taxon>
    </lineage>
</organism>
<keyword evidence="3" id="KW-1185">Reference proteome</keyword>
<dbReference type="Proteomes" id="UP000608513">
    <property type="component" value="Unassembled WGS sequence"/>
</dbReference>
<feature type="region of interest" description="Disordered" evidence="1">
    <location>
        <begin position="16"/>
        <end position="35"/>
    </location>
</feature>
<dbReference type="InterPro" id="IPR015946">
    <property type="entry name" value="KH_dom-like_a/b"/>
</dbReference>
<dbReference type="EMBL" id="JACORT010000005">
    <property type="protein sequence ID" value="MBC5784075.1"/>
    <property type="molecule type" value="Genomic_DNA"/>
</dbReference>
<gene>
    <name evidence="2" type="ORF">H8N03_14075</name>
</gene>
<dbReference type="RefSeq" id="WP_187076812.1">
    <property type="nucleotide sequence ID" value="NZ_JACORT010000005.1"/>
</dbReference>
<protein>
    <submittedName>
        <fullName evidence="2">OsmC family protein</fullName>
    </submittedName>
</protein>